<organism evidence="1 2">
    <name type="scientific">Vitis vinifera</name>
    <name type="common">Grape</name>
    <dbReference type="NCBI Taxonomy" id="29760"/>
    <lineage>
        <taxon>Eukaryota</taxon>
        <taxon>Viridiplantae</taxon>
        <taxon>Streptophyta</taxon>
        <taxon>Embryophyta</taxon>
        <taxon>Tracheophyta</taxon>
        <taxon>Spermatophyta</taxon>
        <taxon>Magnoliopsida</taxon>
        <taxon>eudicotyledons</taxon>
        <taxon>Gunneridae</taxon>
        <taxon>Pentapetalae</taxon>
        <taxon>rosids</taxon>
        <taxon>Vitales</taxon>
        <taxon>Vitaceae</taxon>
        <taxon>Viteae</taxon>
        <taxon>Vitis</taxon>
    </lineage>
</organism>
<accession>A0A438DYU5</accession>
<dbReference type="Proteomes" id="UP000288805">
    <property type="component" value="Unassembled WGS sequence"/>
</dbReference>
<sequence length="109" mass="12325">MKMSLKLKKMKNMRRFMVRDLCGSAPIGGGQGGKKALQIRISFSIPWKLCKTGKMGMLGCSIRSYYDSLNLGDAFTIPSKLIWNLKTPSKVGFFVWEATSRKFLPWIIS</sequence>
<comment type="caution">
    <text evidence="1">The sequence shown here is derived from an EMBL/GenBank/DDBJ whole genome shotgun (WGS) entry which is preliminary data.</text>
</comment>
<dbReference type="EMBL" id="QGNW01001456">
    <property type="protein sequence ID" value="RVW40665.1"/>
    <property type="molecule type" value="Genomic_DNA"/>
</dbReference>
<evidence type="ECO:0000313" key="2">
    <source>
        <dbReference type="Proteomes" id="UP000288805"/>
    </source>
</evidence>
<evidence type="ECO:0008006" key="3">
    <source>
        <dbReference type="Google" id="ProtNLM"/>
    </source>
</evidence>
<dbReference type="AlphaFoldDB" id="A0A438DYU5"/>
<proteinExistence type="predicted"/>
<evidence type="ECO:0000313" key="1">
    <source>
        <dbReference type="EMBL" id="RVW40665.1"/>
    </source>
</evidence>
<gene>
    <name evidence="1" type="ORF">CK203_079175</name>
</gene>
<reference evidence="1 2" key="1">
    <citation type="journal article" date="2018" name="PLoS Genet.">
        <title>Population sequencing reveals clonal diversity and ancestral inbreeding in the grapevine cultivar Chardonnay.</title>
        <authorList>
            <person name="Roach M.J."/>
            <person name="Johnson D.L."/>
            <person name="Bohlmann J."/>
            <person name="van Vuuren H.J."/>
            <person name="Jones S.J."/>
            <person name="Pretorius I.S."/>
            <person name="Schmidt S.A."/>
            <person name="Borneman A.R."/>
        </authorList>
    </citation>
    <scope>NUCLEOTIDE SEQUENCE [LARGE SCALE GENOMIC DNA]</scope>
    <source>
        <strain evidence="2">cv. Chardonnay</strain>
        <tissue evidence="1">Leaf</tissue>
    </source>
</reference>
<protein>
    <recommendedName>
        <fullName evidence="3">Reverse transcriptase zinc-binding domain-containing protein</fullName>
    </recommendedName>
</protein>
<name>A0A438DYU5_VITVI</name>